<keyword evidence="2" id="KW-0315">Glutamine amidotransferase</keyword>
<dbReference type="PANTHER" id="PTHR43130:SF3">
    <property type="entry name" value="HTH-TYPE TRANSCRIPTIONAL REGULATOR RV1931C"/>
    <property type="match status" value="1"/>
</dbReference>
<organism evidence="2 3">
    <name type="scientific">Aaosphaeria arxii CBS 175.79</name>
    <dbReference type="NCBI Taxonomy" id="1450172"/>
    <lineage>
        <taxon>Eukaryota</taxon>
        <taxon>Fungi</taxon>
        <taxon>Dikarya</taxon>
        <taxon>Ascomycota</taxon>
        <taxon>Pezizomycotina</taxon>
        <taxon>Dothideomycetes</taxon>
        <taxon>Pleosporomycetidae</taxon>
        <taxon>Pleosporales</taxon>
        <taxon>Pleosporales incertae sedis</taxon>
        <taxon>Aaosphaeria</taxon>
    </lineage>
</organism>
<protein>
    <submittedName>
        <fullName evidence="2">Class I glutamine amidotransferase-like protein</fullName>
    </submittedName>
</protein>
<dbReference type="SUPFAM" id="SSF52317">
    <property type="entry name" value="Class I glutamine amidotransferase-like"/>
    <property type="match status" value="1"/>
</dbReference>
<dbReference type="Gene3D" id="3.40.50.880">
    <property type="match status" value="1"/>
</dbReference>
<reference evidence="2" key="1">
    <citation type="journal article" date="2020" name="Stud. Mycol.">
        <title>101 Dothideomycetes genomes: a test case for predicting lifestyles and emergence of pathogens.</title>
        <authorList>
            <person name="Haridas S."/>
            <person name="Albert R."/>
            <person name="Binder M."/>
            <person name="Bloem J."/>
            <person name="Labutti K."/>
            <person name="Salamov A."/>
            <person name="Andreopoulos B."/>
            <person name="Baker S."/>
            <person name="Barry K."/>
            <person name="Bills G."/>
            <person name="Bluhm B."/>
            <person name="Cannon C."/>
            <person name="Castanera R."/>
            <person name="Culley D."/>
            <person name="Daum C."/>
            <person name="Ezra D."/>
            <person name="Gonzalez J."/>
            <person name="Henrissat B."/>
            <person name="Kuo A."/>
            <person name="Liang C."/>
            <person name="Lipzen A."/>
            <person name="Lutzoni F."/>
            <person name="Magnuson J."/>
            <person name="Mondo S."/>
            <person name="Nolan M."/>
            <person name="Ohm R."/>
            <person name="Pangilinan J."/>
            <person name="Park H.-J."/>
            <person name="Ramirez L."/>
            <person name="Alfaro M."/>
            <person name="Sun H."/>
            <person name="Tritt A."/>
            <person name="Yoshinaga Y."/>
            <person name="Zwiers L.-H."/>
            <person name="Turgeon B."/>
            <person name="Goodwin S."/>
            <person name="Spatafora J."/>
            <person name="Crous P."/>
            <person name="Grigoriev I."/>
        </authorList>
    </citation>
    <scope>NUCLEOTIDE SEQUENCE</scope>
    <source>
        <strain evidence="2">CBS 175.79</strain>
    </source>
</reference>
<dbReference type="InterPro" id="IPR002818">
    <property type="entry name" value="DJ-1/PfpI"/>
</dbReference>
<dbReference type="EMBL" id="ML978078">
    <property type="protein sequence ID" value="KAF2009732.1"/>
    <property type="molecule type" value="Genomic_DNA"/>
</dbReference>
<evidence type="ECO:0000313" key="3">
    <source>
        <dbReference type="Proteomes" id="UP000799778"/>
    </source>
</evidence>
<keyword evidence="2" id="KW-0808">Transferase</keyword>
<keyword evidence="3" id="KW-1185">Reference proteome</keyword>
<evidence type="ECO:0000313" key="2">
    <source>
        <dbReference type="EMBL" id="KAF2009732.1"/>
    </source>
</evidence>
<proteinExistence type="predicted"/>
<dbReference type="GeneID" id="54288072"/>
<dbReference type="AlphaFoldDB" id="A0A6A5X9U6"/>
<accession>A0A6A5X9U6</accession>
<dbReference type="OrthoDB" id="543156at2759"/>
<dbReference type="RefSeq" id="XP_033378071.1">
    <property type="nucleotide sequence ID" value="XM_033530675.1"/>
</dbReference>
<name>A0A6A5X9U6_9PLEO</name>
<dbReference type="InterPro" id="IPR052158">
    <property type="entry name" value="INH-QAR"/>
</dbReference>
<dbReference type="PANTHER" id="PTHR43130">
    <property type="entry name" value="ARAC-FAMILY TRANSCRIPTIONAL REGULATOR"/>
    <property type="match status" value="1"/>
</dbReference>
<feature type="domain" description="DJ-1/PfpI" evidence="1">
    <location>
        <begin position="9"/>
        <end position="208"/>
    </location>
</feature>
<dbReference type="InterPro" id="IPR029062">
    <property type="entry name" value="Class_I_gatase-like"/>
</dbReference>
<dbReference type="Proteomes" id="UP000799778">
    <property type="component" value="Unassembled WGS sequence"/>
</dbReference>
<sequence length="236" mass="25019">MASSPKFNVAVLLYPGADILDYSGPLEILTTTPPPGHPRSFTTTTFAPESPVRVAEKALTIIPDLLLDDLAAHLDNYDILIVPGASGETLETFLGSEQGRKAVEVVRRFSRLAPRGETGKRVLESVCSGALILAAGGVLAGRRATTHHAFFEELEKVADGAEGQGGKSGIEVLRGRRWVDAGVTEEGVRIVTAGGVSSGIDATLWVVEELVGKEAAEWTAEIVEFERRGEGEGWGA</sequence>
<gene>
    <name evidence="2" type="ORF">BU24DRAFT_445039</name>
</gene>
<dbReference type="GO" id="GO:0016740">
    <property type="term" value="F:transferase activity"/>
    <property type="evidence" value="ECO:0007669"/>
    <property type="project" value="UniProtKB-KW"/>
</dbReference>
<dbReference type="Pfam" id="PF01965">
    <property type="entry name" value="DJ-1_PfpI"/>
    <property type="match status" value="1"/>
</dbReference>
<evidence type="ECO:0000259" key="1">
    <source>
        <dbReference type="Pfam" id="PF01965"/>
    </source>
</evidence>